<dbReference type="GO" id="GO:0008360">
    <property type="term" value="P:regulation of cell shape"/>
    <property type="evidence" value="ECO:0007669"/>
    <property type="project" value="UniProtKB-KW"/>
</dbReference>
<dbReference type="UniPathway" id="UPA00219"/>
<dbReference type="GO" id="GO:0009252">
    <property type="term" value="P:peptidoglycan biosynthetic process"/>
    <property type="evidence" value="ECO:0007669"/>
    <property type="project" value="UniProtKB-UniRule"/>
</dbReference>
<keyword evidence="5 14" id="KW-0436">Ligase</keyword>
<keyword evidence="19" id="KW-1185">Reference proteome</keyword>
<dbReference type="Pfam" id="PF08245">
    <property type="entry name" value="Mur_ligase_M"/>
    <property type="match status" value="1"/>
</dbReference>
<dbReference type="GO" id="GO:0005524">
    <property type="term" value="F:ATP binding"/>
    <property type="evidence" value="ECO:0007669"/>
    <property type="project" value="UniProtKB-UniRule"/>
</dbReference>
<protein>
    <recommendedName>
        <fullName evidence="3 14">UDP-N-acetylmuramate--L-alanine ligase</fullName>
        <ecNumber evidence="3 14">6.3.2.8</ecNumber>
    </recommendedName>
    <alternativeName>
        <fullName evidence="14">UDP-N-acetylmuramoyl-L-alanine synthetase</fullName>
    </alternativeName>
</protein>
<evidence type="ECO:0000259" key="15">
    <source>
        <dbReference type="Pfam" id="PF01225"/>
    </source>
</evidence>
<evidence type="ECO:0000256" key="5">
    <source>
        <dbReference type="ARBA" id="ARBA00022598"/>
    </source>
</evidence>
<accession>A0A069RBV6</accession>
<dbReference type="Gene3D" id="3.40.50.720">
    <property type="entry name" value="NAD(P)-binding Rossmann-like Domain"/>
    <property type="match status" value="1"/>
</dbReference>
<evidence type="ECO:0000256" key="11">
    <source>
        <dbReference type="ARBA" id="ARBA00023306"/>
    </source>
</evidence>
<evidence type="ECO:0000256" key="6">
    <source>
        <dbReference type="ARBA" id="ARBA00022618"/>
    </source>
</evidence>
<dbReference type="Proteomes" id="UP000027946">
    <property type="component" value="Unassembled WGS sequence"/>
</dbReference>
<dbReference type="Gene3D" id="3.90.190.20">
    <property type="entry name" value="Mur ligase, C-terminal domain"/>
    <property type="match status" value="1"/>
</dbReference>
<dbReference type="InterPro" id="IPR036565">
    <property type="entry name" value="Mur-like_cat_sf"/>
</dbReference>
<dbReference type="PANTHER" id="PTHR43445">
    <property type="entry name" value="UDP-N-ACETYLMURAMATE--L-ALANINE LIGASE-RELATED"/>
    <property type="match status" value="1"/>
</dbReference>
<evidence type="ECO:0000256" key="2">
    <source>
        <dbReference type="ARBA" id="ARBA00004752"/>
    </source>
</evidence>
<feature type="domain" description="Mur ligase central" evidence="17">
    <location>
        <begin position="107"/>
        <end position="289"/>
    </location>
</feature>
<evidence type="ECO:0000313" key="18">
    <source>
        <dbReference type="EMBL" id="KDR94248.1"/>
    </source>
</evidence>
<comment type="similarity">
    <text evidence="14">Belongs to the MurCDEF family.</text>
</comment>
<keyword evidence="11 14" id="KW-0131">Cell cycle</keyword>
<evidence type="ECO:0000256" key="9">
    <source>
        <dbReference type="ARBA" id="ARBA00022960"/>
    </source>
</evidence>
<feature type="domain" description="Mur ligase N-terminal catalytic" evidence="15">
    <location>
        <begin position="2"/>
        <end position="101"/>
    </location>
</feature>
<comment type="function">
    <text evidence="14">Cell wall formation.</text>
</comment>
<evidence type="ECO:0000256" key="14">
    <source>
        <dbReference type="HAMAP-Rule" id="MF_00046"/>
    </source>
</evidence>
<dbReference type="InterPro" id="IPR050061">
    <property type="entry name" value="MurCDEF_pg_biosynth"/>
</dbReference>
<dbReference type="STRING" id="1121324.CLIT_24c00110"/>
<organism evidence="18 19">
    <name type="scientific">Peptoclostridium litorale DSM 5388</name>
    <dbReference type="NCBI Taxonomy" id="1121324"/>
    <lineage>
        <taxon>Bacteria</taxon>
        <taxon>Bacillati</taxon>
        <taxon>Bacillota</taxon>
        <taxon>Clostridia</taxon>
        <taxon>Peptostreptococcales</taxon>
        <taxon>Peptoclostridiaceae</taxon>
        <taxon>Peptoclostridium</taxon>
    </lineage>
</organism>
<dbReference type="GO" id="GO:0051301">
    <property type="term" value="P:cell division"/>
    <property type="evidence" value="ECO:0007669"/>
    <property type="project" value="UniProtKB-KW"/>
</dbReference>
<dbReference type="EC" id="6.3.2.8" evidence="3 14"/>
<evidence type="ECO:0000259" key="17">
    <source>
        <dbReference type="Pfam" id="PF08245"/>
    </source>
</evidence>
<evidence type="ECO:0000256" key="4">
    <source>
        <dbReference type="ARBA" id="ARBA00022490"/>
    </source>
</evidence>
<evidence type="ECO:0000256" key="8">
    <source>
        <dbReference type="ARBA" id="ARBA00022840"/>
    </source>
</evidence>
<sequence>MNIHFIGIGGIGMSALATICLSKGFGVSGSDCRESDITRNLISAGATIYIGHKSSNVREDVNTVVYTAAVSPENEEIKSAIEKGIQLLDRAEFLGLLMKEYTNCIAISGTHGKTSTTSMVSVIFQSCNLDPTILVGGNLSCIGGNVRVGQSQNFITEACEYVDSFLKFHPQIAVITNIDADHLDYFKDIEHIKSSFGKFASLVPSNGYVIANGDDENIKDMLSKYSNDIGANILKYGFSDSNDAVIQNVSFDDLGLGSFSLSMDGKEIGPFSLSVPGTHNVLNAAAAIISSIAAGVGDSEITTPLKTYMGVGRRFERKGNLNGVQFIDDYAHHPTEISATLSAAINFCKGRLWCIFQPHTYTRTKLLLDEFSHAFADADNIIVPDIYAAREKDNGDIHAKDLVDMIASNGGNAVYMKSFEDIASHITQNAAPDDMVITMGAGDVYKINDIILK</sequence>
<dbReference type="Gene3D" id="3.40.1190.10">
    <property type="entry name" value="Mur-like, catalytic domain"/>
    <property type="match status" value="1"/>
</dbReference>
<keyword evidence="7 14" id="KW-0547">Nucleotide-binding</keyword>
<dbReference type="GO" id="GO:0005737">
    <property type="term" value="C:cytoplasm"/>
    <property type="evidence" value="ECO:0007669"/>
    <property type="project" value="UniProtKB-SubCell"/>
</dbReference>
<keyword evidence="12 14" id="KW-0961">Cell wall biogenesis/degradation</keyword>
<dbReference type="Pfam" id="PF02875">
    <property type="entry name" value="Mur_ligase_C"/>
    <property type="match status" value="1"/>
</dbReference>
<dbReference type="GO" id="GO:0008763">
    <property type="term" value="F:UDP-N-acetylmuramate-L-alanine ligase activity"/>
    <property type="evidence" value="ECO:0007669"/>
    <property type="project" value="UniProtKB-UniRule"/>
</dbReference>
<comment type="caution">
    <text evidence="18">The sequence shown here is derived from an EMBL/GenBank/DDBJ whole genome shotgun (WGS) entry which is preliminary data.</text>
</comment>
<evidence type="ECO:0000256" key="12">
    <source>
        <dbReference type="ARBA" id="ARBA00023316"/>
    </source>
</evidence>
<comment type="pathway">
    <text evidence="2 14">Cell wall biogenesis; peptidoglycan biosynthesis.</text>
</comment>
<evidence type="ECO:0000256" key="3">
    <source>
        <dbReference type="ARBA" id="ARBA00012211"/>
    </source>
</evidence>
<dbReference type="AlphaFoldDB" id="A0A069RBV6"/>
<dbReference type="InterPro" id="IPR005758">
    <property type="entry name" value="UDP-N-AcMur_Ala_ligase_MurC"/>
</dbReference>
<dbReference type="GO" id="GO:0071555">
    <property type="term" value="P:cell wall organization"/>
    <property type="evidence" value="ECO:0007669"/>
    <property type="project" value="UniProtKB-KW"/>
</dbReference>
<evidence type="ECO:0000256" key="1">
    <source>
        <dbReference type="ARBA" id="ARBA00004496"/>
    </source>
</evidence>
<comment type="subcellular location">
    <subcellularLocation>
        <location evidence="1 14">Cytoplasm</location>
    </subcellularLocation>
</comment>
<gene>
    <name evidence="14 18" type="primary">murC</name>
    <name evidence="18" type="ORF">CLIT_24c00110</name>
</gene>
<dbReference type="Pfam" id="PF01225">
    <property type="entry name" value="Mur_ligase"/>
    <property type="match status" value="1"/>
</dbReference>
<feature type="binding site" evidence="14">
    <location>
        <begin position="109"/>
        <end position="115"/>
    </location>
    <ligand>
        <name>ATP</name>
        <dbReference type="ChEBI" id="CHEBI:30616"/>
    </ligand>
</feature>
<keyword evidence="8 14" id="KW-0067">ATP-binding</keyword>
<dbReference type="SUPFAM" id="SSF51984">
    <property type="entry name" value="MurCD N-terminal domain"/>
    <property type="match status" value="1"/>
</dbReference>
<evidence type="ECO:0000256" key="13">
    <source>
        <dbReference type="ARBA" id="ARBA00047833"/>
    </source>
</evidence>
<dbReference type="eggNOG" id="COG0773">
    <property type="taxonomic scope" value="Bacteria"/>
</dbReference>
<keyword evidence="10 14" id="KW-0573">Peptidoglycan synthesis</keyword>
<evidence type="ECO:0000256" key="10">
    <source>
        <dbReference type="ARBA" id="ARBA00022984"/>
    </source>
</evidence>
<evidence type="ECO:0000313" key="19">
    <source>
        <dbReference type="Proteomes" id="UP000027946"/>
    </source>
</evidence>
<keyword evidence="6 14" id="KW-0132">Cell division</keyword>
<feature type="domain" description="Mur ligase C-terminal" evidence="16">
    <location>
        <begin position="313"/>
        <end position="442"/>
    </location>
</feature>
<keyword evidence="9 14" id="KW-0133">Cell shape</keyword>
<dbReference type="OrthoDB" id="9804126at2"/>
<dbReference type="NCBIfam" id="TIGR01082">
    <property type="entry name" value="murC"/>
    <property type="match status" value="1"/>
</dbReference>
<dbReference type="RefSeq" id="WP_038267212.1">
    <property type="nucleotide sequence ID" value="NZ_FSRH01000014.1"/>
</dbReference>
<name>A0A069RBV6_PEPLI</name>
<dbReference type="EMBL" id="JJMM01000023">
    <property type="protein sequence ID" value="KDR94248.1"/>
    <property type="molecule type" value="Genomic_DNA"/>
</dbReference>
<dbReference type="SUPFAM" id="SSF53244">
    <property type="entry name" value="MurD-like peptide ligases, peptide-binding domain"/>
    <property type="match status" value="1"/>
</dbReference>
<dbReference type="InterPro" id="IPR000713">
    <property type="entry name" value="Mur_ligase_N"/>
</dbReference>
<dbReference type="InterPro" id="IPR004101">
    <property type="entry name" value="Mur_ligase_C"/>
</dbReference>
<evidence type="ECO:0000259" key="16">
    <source>
        <dbReference type="Pfam" id="PF02875"/>
    </source>
</evidence>
<dbReference type="InterPro" id="IPR036615">
    <property type="entry name" value="Mur_ligase_C_dom_sf"/>
</dbReference>
<proteinExistence type="inferred from homology"/>
<keyword evidence="4 14" id="KW-0963">Cytoplasm</keyword>
<dbReference type="PANTHER" id="PTHR43445:SF3">
    <property type="entry name" value="UDP-N-ACETYLMURAMATE--L-ALANINE LIGASE"/>
    <property type="match status" value="1"/>
</dbReference>
<dbReference type="SUPFAM" id="SSF53623">
    <property type="entry name" value="MurD-like peptide ligases, catalytic domain"/>
    <property type="match status" value="1"/>
</dbReference>
<comment type="catalytic activity">
    <reaction evidence="13 14">
        <text>UDP-N-acetyl-alpha-D-muramate + L-alanine + ATP = UDP-N-acetyl-alpha-D-muramoyl-L-alanine + ADP + phosphate + H(+)</text>
        <dbReference type="Rhea" id="RHEA:23372"/>
        <dbReference type="ChEBI" id="CHEBI:15378"/>
        <dbReference type="ChEBI" id="CHEBI:30616"/>
        <dbReference type="ChEBI" id="CHEBI:43474"/>
        <dbReference type="ChEBI" id="CHEBI:57972"/>
        <dbReference type="ChEBI" id="CHEBI:70757"/>
        <dbReference type="ChEBI" id="CHEBI:83898"/>
        <dbReference type="ChEBI" id="CHEBI:456216"/>
        <dbReference type="EC" id="6.3.2.8"/>
    </reaction>
</comment>
<dbReference type="InterPro" id="IPR013221">
    <property type="entry name" value="Mur_ligase_cen"/>
</dbReference>
<reference evidence="18 19" key="1">
    <citation type="submission" date="2014-03" db="EMBL/GenBank/DDBJ databases">
        <title>Genome sequence of Clostridium litorale W6, DSM 5388.</title>
        <authorList>
            <person name="Poehlein A."/>
            <person name="Jagirdar A."/>
            <person name="Khonsari B."/>
            <person name="Chibani C.M."/>
            <person name="Gutierrez Gutierrez D.A."/>
            <person name="Davydova E."/>
            <person name="Alghaithi H.S."/>
            <person name="Nair K.P."/>
            <person name="Dhamotharan K."/>
            <person name="Chandran L."/>
            <person name="G W."/>
            <person name="Daniel R."/>
        </authorList>
    </citation>
    <scope>NUCLEOTIDE SEQUENCE [LARGE SCALE GENOMIC DNA]</scope>
    <source>
        <strain evidence="18 19">W6</strain>
    </source>
</reference>
<dbReference type="HAMAP" id="MF_00046">
    <property type="entry name" value="MurC"/>
    <property type="match status" value="1"/>
</dbReference>
<evidence type="ECO:0000256" key="7">
    <source>
        <dbReference type="ARBA" id="ARBA00022741"/>
    </source>
</evidence>